<sequence length="677" mass="74634">MLGTLQSLGSMLSLLLTSLAVVQAHATLAPKKFSTLPLGQIVPTGWLYDQLMVQTNGLAGHEHEFYKWVADTDWVGGKMAYSYLEEAGSYWFNAMVPNGVLANATVINQKTREFLDYVIDTQDASGWLGPEVGTDKRRLLWGRYPFMIGAIQMTEAYPEVTDQVVAALHKFVPLANAMLKAGNGTDEWAATRWEDFVYVLQWLYDNHPNGKEELLLDTMKESKWSGIPWELVFSEKYFPKIEAEKLENPFPELSWHGVNMAEGLKALPATYRFTHNQSDLDVASKGWDLLFKYHGRPSGAFAADEYLAGLEAVRGTELCLVVEAMFSGSYLYQVIGDLKFADQVERMAYNALPATLTGDMWARQYLQQQNQVASKNMTPNPFPEDGPYSNVFGLEPNYPCCTVDFPQGWPKFATNAFLVTPDKKSLVHLYLGPFKASVILASDNAVTASVDTLYPFGDTLTTTISATKPFTYFVRIPSWVSQGTISVNGGPAEAVAPNENGLHAVAVGAGTTTLVLQLPSEIRIENRPHGSIAIHRGPLNYAFDIPRFEKQLSAHPLEPRAVDLEFLPAATDAWQFAIDPATLAFSSTPPAKGVLPSPIYDAGRPPFTLTVAACPIDWPVAGDMFAAPPPENPTCLGAWRNVTLWPFGAAKLRISEFPVAKRPELAFNVQDPDAVSF</sequence>
<name>A0AAD6XZN3_9AGAR</name>
<organism evidence="4 5">
    <name type="scientific">Mycena belliarum</name>
    <dbReference type="NCBI Taxonomy" id="1033014"/>
    <lineage>
        <taxon>Eukaryota</taxon>
        <taxon>Fungi</taxon>
        <taxon>Dikarya</taxon>
        <taxon>Basidiomycota</taxon>
        <taxon>Agaricomycotina</taxon>
        <taxon>Agaricomycetes</taxon>
        <taxon>Agaricomycetidae</taxon>
        <taxon>Agaricales</taxon>
        <taxon>Marasmiineae</taxon>
        <taxon>Mycenaceae</taxon>
        <taxon>Mycena</taxon>
    </lineage>
</organism>
<keyword evidence="5" id="KW-1185">Reference proteome</keyword>
<evidence type="ECO:0000313" key="5">
    <source>
        <dbReference type="Proteomes" id="UP001222325"/>
    </source>
</evidence>
<evidence type="ECO:0000256" key="1">
    <source>
        <dbReference type="SAM" id="SignalP"/>
    </source>
</evidence>
<dbReference type="PANTHER" id="PTHR31151">
    <property type="entry name" value="PROLINE-TRNA LIGASE (DUF1680)"/>
    <property type="match status" value="1"/>
</dbReference>
<dbReference type="PANTHER" id="PTHR31151:SF0">
    <property type="entry name" value="PROLINE-TRNA LIGASE (DUF1680)"/>
    <property type="match status" value="1"/>
</dbReference>
<feature type="domain" description="Non-reducing end beta-L-arabinofuranosidase-like GH127 middle" evidence="3">
    <location>
        <begin position="431"/>
        <end position="500"/>
    </location>
</feature>
<dbReference type="Pfam" id="PF07944">
    <property type="entry name" value="Beta-AFase-like_GH127_cat"/>
    <property type="match status" value="1"/>
</dbReference>
<dbReference type="InterPro" id="IPR049046">
    <property type="entry name" value="Beta-AFase-like_GH127_middle"/>
</dbReference>
<evidence type="ECO:0000259" key="2">
    <source>
        <dbReference type="Pfam" id="PF07944"/>
    </source>
</evidence>
<dbReference type="InterPro" id="IPR012878">
    <property type="entry name" value="Beta-AFase-like_GH127_cat"/>
</dbReference>
<dbReference type="AlphaFoldDB" id="A0AAD6XZN3"/>
<feature type="chain" id="PRO_5042212871" evidence="1">
    <location>
        <begin position="25"/>
        <end position="677"/>
    </location>
</feature>
<feature type="domain" description="Non-reducing end beta-L-arabinofuranosidase-like GH127 catalytic" evidence="2">
    <location>
        <begin position="269"/>
        <end position="412"/>
    </location>
</feature>
<proteinExistence type="predicted"/>
<evidence type="ECO:0000259" key="3">
    <source>
        <dbReference type="Pfam" id="PF20736"/>
    </source>
</evidence>
<feature type="signal peptide" evidence="1">
    <location>
        <begin position="1"/>
        <end position="24"/>
    </location>
</feature>
<dbReference type="Pfam" id="PF20736">
    <property type="entry name" value="Glyco_hydro127M"/>
    <property type="match status" value="1"/>
</dbReference>
<dbReference type="EMBL" id="JARJCN010000007">
    <property type="protein sequence ID" value="KAJ7099504.1"/>
    <property type="molecule type" value="Genomic_DNA"/>
</dbReference>
<gene>
    <name evidence="4" type="ORF">B0H15DRAFT_549416</name>
</gene>
<reference evidence="4" key="1">
    <citation type="submission" date="2023-03" db="EMBL/GenBank/DDBJ databases">
        <title>Massive genome expansion in bonnet fungi (Mycena s.s.) driven by repeated elements and novel gene families across ecological guilds.</title>
        <authorList>
            <consortium name="Lawrence Berkeley National Laboratory"/>
            <person name="Harder C.B."/>
            <person name="Miyauchi S."/>
            <person name="Viragh M."/>
            <person name="Kuo A."/>
            <person name="Thoen E."/>
            <person name="Andreopoulos B."/>
            <person name="Lu D."/>
            <person name="Skrede I."/>
            <person name="Drula E."/>
            <person name="Henrissat B."/>
            <person name="Morin E."/>
            <person name="Kohler A."/>
            <person name="Barry K."/>
            <person name="LaButti K."/>
            <person name="Morin E."/>
            <person name="Salamov A."/>
            <person name="Lipzen A."/>
            <person name="Mereny Z."/>
            <person name="Hegedus B."/>
            <person name="Baldrian P."/>
            <person name="Stursova M."/>
            <person name="Weitz H."/>
            <person name="Taylor A."/>
            <person name="Grigoriev I.V."/>
            <person name="Nagy L.G."/>
            <person name="Martin F."/>
            <person name="Kauserud H."/>
        </authorList>
    </citation>
    <scope>NUCLEOTIDE SEQUENCE</scope>
    <source>
        <strain evidence="4">CBHHK173m</strain>
    </source>
</reference>
<comment type="caution">
    <text evidence="4">The sequence shown here is derived from an EMBL/GenBank/DDBJ whole genome shotgun (WGS) entry which is preliminary data.</text>
</comment>
<protein>
    <submittedName>
        <fullName evidence="4">Uncharacterized protein</fullName>
    </submittedName>
</protein>
<dbReference type="Proteomes" id="UP001222325">
    <property type="component" value="Unassembled WGS sequence"/>
</dbReference>
<keyword evidence="1" id="KW-0732">Signal</keyword>
<accession>A0AAD6XZN3</accession>
<evidence type="ECO:0000313" key="4">
    <source>
        <dbReference type="EMBL" id="KAJ7099504.1"/>
    </source>
</evidence>